<protein>
    <submittedName>
        <fullName evidence="1">Uncharacterized protein</fullName>
    </submittedName>
</protein>
<dbReference type="EMBL" id="JACHJI010000004">
    <property type="protein sequence ID" value="MBB4898609.1"/>
    <property type="molecule type" value="Genomic_DNA"/>
</dbReference>
<dbReference type="Proteomes" id="UP000579523">
    <property type="component" value="Unassembled WGS sequence"/>
</dbReference>
<evidence type="ECO:0000313" key="2">
    <source>
        <dbReference type="Proteomes" id="UP000579523"/>
    </source>
</evidence>
<comment type="caution">
    <text evidence="1">The sequence shown here is derived from an EMBL/GenBank/DDBJ whole genome shotgun (WGS) entry which is preliminary data.</text>
</comment>
<gene>
    <name evidence="1" type="ORF">FHS37_002667</name>
</gene>
<evidence type="ECO:0000313" key="1">
    <source>
        <dbReference type="EMBL" id="MBB4898609.1"/>
    </source>
</evidence>
<accession>A0A7W7PQJ5</accession>
<dbReference type="AlphaFoldDB" id="A0A7W7PQJ5"/>
<sequence length="226" mass="24697">MVMPRPGVVYFPPMRSADPTPPAHGGSAPLPRGLWPSLRAHYATLDPEERERPERLATVRAVHVHPVSRDGVPYVGIVFDCVRDPERGVGVILHGDRVVGLGDAGLATRVRIAERDARDPRTGLDEALIGHWSSDAFDHGAMECSDLELRADGTGWSSVSNAFAEDVGRLTWRCPEPGVLELREEGDVSRHRYTVGPAVPAHATEPVMSVAFEEPVAYSHQYAKWG</sequence>
<dbReference type="RefSeq" id="WP_184820553.1">
    <property type="nucleotide sequence ID" value="NZ_BMTK01000006.1"/>
</dbReference>
<proteinExistence type="predicted"/>
<name>A0A7W7PQJ5_9ACTN</name>
<reference evidence="1 2" key="1">
    <citation type="submission" date="2020-08" db="EMBL/GenBank/DDBJ databases">
        <title>Genomic Encyclopedia of Type Strains, Phase III (KMG-III): the genomes of soil and plant-associated and newly described type strains.</title>
        <authorList>
            <person name="Whitman W."/>
        </authorList>
    </citation>
    <scope>NUCLEOTIDE SEQUENCE [LARGE SCALE GENOMIC DNA]</scope>
    <source>
        <strain evidence="1 2">CECT 3273</strain>
    </source>
</reference>
<organism evidence="1 2">
    <name type="scientific">Streptomyces griseomycini</name>
    <dbReference type="NCBI Taxonomy" id="66895"/>
    <lineage>
        <taxon>Bacteria</taxon>
        <taxon>Bacillati</taxon>
        <taxon>Actinomycetota</taxon>
        <taxon>Actinomycetes</taxon>
        <taxon>Kitasatosporales</taxon>
        <taxon>Streptomycetaceae</taxon>
        <taxon>Streptomyces</taxon>
    </lineage>
</organism>
<keyword evidence="2" id="KW-1185">Reference proteome</keyword>